<feature type="transmembrane region" description="Helical" evidence="1">
    <location>
        <begin position="40"/>
        <end position="61"/>
    </location>
</feature>
<proteinExistence type="predicted"/>
<accession>A0A382LI50</accession>
<reference evidence="2" key="1">
    <citation type="submission" date="2018-05" db="EMBL/GenBank/DDBJ databases">
        <authorList>
            <person name="Lanie J.A."/>
            <person name="Ng W.-L."/>
            <person name="Kazmierczak K.M."/>
            <person name="Andrzejewski T.M."/>
            <person name="Davidsen T.M."/>
            <person name="Wayne K.J."/>
            <person name="Tettelin H."/>
            <person name="Glass J.I."/>
            <person name="Rusch D."/>
            <person name="Podicherti R."/>
            <person name="Tsui H.-C.T."/>
            <person name="Winkler M.E."/>
        </authorList>
    </citation>
    <scope>NUCLEOTIDE SEQUENCE</scope>
</reference>
<protein>
    <submittedName>
        <fullName evidence="2">Uncharacterized protein</fullName>
    </submittedName>
</protein>
<dbReference type="AlphaFoldDB" id="A0A382LI50"/>
<organism evidence="2">
    <name type="scientific">marine metagenome</name>
    <dbReference type="NCBI Taxonomy" id="408172"/>
    <lineage>
        <taxon>unclassified sequences</taxon>
        <taxon>metagenomes</taxon>
        <taxon>ecological metagenomes</taxon>
    </lineage>
</organism>
<keyword evidence="1" id="KW-0472">Membrane</keyword>
<dbReference type="EMBL" id="UINC01087241">
    <property type="protein sequence ID" value="SVC36448.1"/>
    <property type="molecule type" value="Genomic_DNA"/>
</dbReference>
<evidence type="ECO:0000256" key="1">
    <source>
        <dbReference type="SAM" id="Phobius"/>
    </source>
</evidence>
<keyword evidence="1" id="KW-0812">Transmembrane</keyword>
<evidence type="ECO:0000313" key="2">
    <source>
        <dbReference type="EMBL" id="SVC36448.1"/>
    </source>
</evidence>
<sequence>MMASIVSFILAHQGDAADPELLRWIKVQMDHLVGSGPWAVVAVMGIVILSMPVFIVVVYVMQSKRRSDVTPMNQERQEQERVR</sequence>
<gene>
    <name evidence="2" type="ORF">METZ01_LOCUS289302</name>
</gene>
<keyword evidence="1" id="KW-1133">Transmembrane helix</keyword>
<name>A0A382LI50_9ZZZZ</name>